<keyword evidence="2" id="KW-1185">Reference proteome</keyword>
<comment type="caution">
    <text evidence="1">The sequence shown here is derived from an EMBL/GenBank/DDBJ whole genome shotgun (WGS) entry which is preliminary data.</text>
</comment>
<dbReference type="EMBL" id="JABEZW010225047">
    <property type="protein sequence ID" value="MBA0786969.1"/>
    <property type="molecule type" value="Genomic_DNA"/>
</dbReference>
<gene>
    <name evidence="1" type="ORF">Gotri_000169</name>
</gene>
<accession>A0A7J9FNV4</accession>
<evidence type="ECO:0000313" key="2">
    <source>
        <dbReference type="Proteomes" id="UP000593568"/>
    </source>
</evidence>
<organism evidence="1 2">
    <name type="scientific">Gossypium trilobum</name>
    <dbReference type="NCBI Taxonomy" id="34281"/>
    <lineage>
        <taxon>Eukaryota</taxon>
        <taxon>Viridiplantae</taxon>
        <taxon>Streptophyta</taxon>
        <taxon>Embryophyta</taxon>
        <taxon>Tracheophyta</taxon>
        <taxon>Spermatophyta</taxon>
        <taxon>Magnoliopsida</taxon>
        <taxon>eudicotyledons</taxon>
        <taxon>Gunneridae</taxon>
        <taxon>Pentapetalae</taxon>
        <taxon>rosids</taxon>
        <taxon>malvids</taxon>
        <taxon>Malvales</taxon>
        <taxon>Malvaceae</taxon>
        <taxon>Malvoideae</taxon>
        <taxon>Gossypium</taxon>
    </lineage>
</organism>
<name>A0A7J9FNV4_9ROSI</name>
<dbReference type="Proteomes" id="UP000593568">
    <property type="component" value="Unassembled WGS sequence"/>
</dbReference>
<proteinExistence type="predicted"/>
<reference evidence="1 2" key="1">
    <citation type="journal article" date="2019" name="Genome Biol. Evol.">
        <title>Insights into the evolution of the New World diploid cottons (Gossypium, subgenus Houzingenia) based on genome sequencing.</title>
        <authorList>
            <person name="Grover C.E."/>
            <person name="Arick M.A. 2nd"/>
            <person name="Thrash A."/>
            <person name="Conover J.L."/>
            <person name="Sanders W.S."/>
            <person name="Peterson D.G."/>
            <person name="Frelichowski J.E."/>
            <person name="Scheffler J.A."/>
            <person name="Scheffler B.E."/>
            <person name="Wendel J.F."/>
        </authorList>
    </citation>
    <scope>NUCLEOTIDE SEQUENCE [LARGE SCALE GENOMIC DNA]</scope>
    <source>
        <strain evidence="1">8</strain>
        <tissue evidence="1">Leaf</tissue>
    </source>
</reference>
<protein>
    <submittedName>
        <fullName evidence="1">Uncharacterized protein</fullName>
    </submittedName>
</protein>
<sequence>MDAKCARVGWLANRKPKSEGELGLKELDSWNQACFMQNLWTILIQAGSLWVA</sequence>
<evidence type="ECO:0000313" key="1">
    <source>
        <dbReference type="EMBL" id="MBA0786969.1"/>
    </source>
</evidence>
<dbReference type="AlphaFoldDB" id="A0A7J9FNV4"/>